<dbReference type="SUPFAM" id="SSF64158">
    <property type="entry name" value="2,3-Bisphosphoglycerate-independent phosphoglycerate mutase, substrate-binding domain"/>
    <property type="match status" value="1"/>
</dbReference>
<sequence length="38" mass="4603">MERTKKYYDNLVSDVDFTEEDILSYIKSSYDKDVTDEF</sequence>
<dbReference type="AlphaFoldDB" id="A0A2X1X3G7"/>
<protein>
    <submittedName>
        <fullName evidence="1">Uncharacterized protein</fullName>
    </submittedName>
</protein>
<dbReference type="GO" id="GO:0005737">
    <property type="term" value="C:cytoplasm"/>
    <property type="evidence" value="ECO:0007669"/>
    <property type="project" value="InterPro"/>
</dbReference>
<evidence type="ECO:0000313" key="2">
    <source>
        <dbReference type="Proteomes" id="UP000250070"/>
    </source>
</evidence>
<reference evidence="1 2" key="1">
    <citation type="submission" date="2018-06" db="EMBL/GenBank/DDBJ databases">
        <authorList>
            <consortium name="Pathogen Informatics"/>
            <person name="Doyle S."/>
        </authorList>
    </citation>
    <scope>NUCLEOTIDE SEQUENCE [LARGE SCALE GENOMIC DNA]</scope>
    <source>
        <strain evidence="1 2">NCTC13076</strain>
    </source>
</reference>
<gene>
    <name evidence="1" type="ORF">NCTC13076_00123</name>
</gene>
<accession>A0A2X1X3G7</accession>
<organism evidence="1 2">
    <name type="scientific">Peptoniphilus harei</name>
    <dbReference type="NCBI Taxonomy" id="54005"/>
    <lineage>
        <taxon>Bacteria</taxon>
        <taxon>Bacillati</taxon>
        <taxon>Bacillota</taxon>
        <taxon>Tissierellia</taxon>
        <taxon>Tissierellales</taxon>
        <taxon>Peptoniphilaceae</taxon>
        <taxon>Peptoniphilus</taxon>
    </lineage>
</organism>
<dbReference type="GO" id="GO:0004619">
    <property type="term" value="F:phosphoglycerate mutase activity"/>
    <property type="evidence" value="ECO:0007669"/>
    <property type="project" value="InterPro"/>
</dbReference>
<dbReference type="InterPro" id="IPR036646">
    <property type="entry name" value="PGAM_B_sf"/>
</dbReference>
<proteinExistence type="predicted"/>
<dbReference type="EMBL" id="UATM01000012">
    <property type="protein sequence ID" value="SPY36201.1"/>
    <property type="molecule type" value="Genomic_DNA"/>
</dbReference>
<name>A0A2X1X3G7_9FIRM</name>
<dbReference type="Proteomes" id="UP000250070">
    <property type="component" value="Unassembled WGS sequence"/>
</dbReference>
<evidence type="ECO:0000313" key="1">
    <source>
        <dbReference type="EMBL" id="SPY36201.1"/>
    </source>
</evidence>